<dbReference type="InterPro" id="IPR030048">
    <property type="entry name" value="SurE"/>
</dbReference>
<dbReference type="PANTHER" id="PTHR30457">
    <property type="entry name" value="5'-NUCLEOTIDASE SURE"/>
    <property type="match status" value="1"/>
</dbReference>
<accession>A0A1C6Z4V6</accession>
<evidence type="ECO:0000259" key="6">
    <source>
        <dbReference type="Pfam" id="PF01975"/>
    </source>
</evidence>
<comment type="catalytic activity">
    <reaction evidence="1">
        <text>a ribonucleoside 5'-phosphate + H2O = a ribonucleoside + phosphate</text>
        <dbReference type="Rhea" id="RHEA:12484"/>
        <dbReference type="ChEBI" id="CHEBI:15377"/>
        <dbReference type="ChEBI" id="CHEBI:18254"/>
        <dbReference type="ChEBI" id="CHEBI:43474"/>
        <dbReference type="ChEBI" id="CHEBI:58043"/>
        <dbReference type="EC" id="3.1.3.5"/>
    </reaction>
</comment>
<evidence type="ECO:0000256" key="4">
    <source>
        <dbReference type="ARBA" id="ARBA00022723"/>
    </source>
</evidence>
<dbReference type="SUPFAM" id="SSF64167">
    <property type="entry name" value="SurE-like"/>
    <property type="match status" value="1"/>
</dbReference>
<gene>
    <name evidence="7" type="ORF">BN1044_03632</name>
</gene>
<dbReference type="EC" id="3.1.3.5" evidence="3"/>
<keyword evidence="5 7" id="KW-0378">Hydrolase</keyword>
<dbReference type="InterPro" id="IPR036523">
    <property type="entry name" value="SurE-like_sf"/>
</dbReference>
<dbReference type="GO" id="GO:0046872">
    <property type="term" value="F:metal ion binding"/>
    <property type="evidence" value="ECO:0007669"/>
    <property type="project" value="UniProtKB-KW"/>
</dbReference>
<dbReference type="InterPro" id="IPR002828">
    <property type="entry name" value="SurE-like_Pase/nucleotidase"/>
</dbReference>
<name>A0A1C6Z4V6_HAFAL</name>
<proteinExistence type="inferred from homology"/>
<protein>
    <recommendedName>
        <fullName evidence="3">5'-nucleotidase</fullName>
        <ecNumber evidence="3">3.1.3.5</ecNumber>
    </recommendedName>
</protein>
<dbReference type="Pfam" id="PF01975">
    <property type="entry name" value="SurE"/>
    <property type="match status" value="1"/>
</dbReference>
<feature type="domain" description="Survival protein SurE-like phosphatase/nucleotidase" evidence="6">
    <location>
        <begin position="27"/>
        <end position="220"/>
    </location>
</feature>
<evidence type="ECO:0000256" key="1">
    <source>
        <dbReference type="ARBA" id="ARBA00000815"/>
    </source>
</evidence>
<dbReference type="Proteomes" id="UP000094844">
    <property type="component" value="Unassembled WGS sequence"/>
</dbReference>
<evidence type="ECO:0000313" key="7">
    <source>
        <dbReference type="EMBL" id="SCM54133.1"/>
    </source>
</evidence>
<comment type="similarity">
    <text evidence="2">Belongs to the SurE nucleotidase family.</text>
</comment>
<sequence length="297" mass="31873">MKTTELTALALSSTLSAAQVAARPMRILLVNDDGYQSAGITSLQSKLAAKGYDVWMTAPATDQSGKGSAMTINPNQTFDVKKVGDKQYGFPGTPSDSLDFGLLGVLKDTPPDLVISGVNYGQNNGGNLQSSGTVSAAALAIRYGYPTIAASIGMLMSEDEAKAGFPSTKLYWPDAVDYVVNMVDALNENWTSGETVLPYGTGVNVNYPALPKNKILGRKFVLNDLHAKPMFSYEMQQDGSAKQVINIDALTPTAGKTDVNLLNEGYITYTVIDSNWNAPQFDMIYAYAFDAPELKHP</sequence>
<keyword evidence="4" id="KW-0479">Metal-binding</keyword>
<dbReference type="EMBL" id="FMIQ01000067">
    <property type="protein sequence ID" value="SCM54133.1"/>
    <property type="molecule type" value="Genomic_DNA"/>
</dbReference>
<evidence type="ECO:0000256" key="5">
    <source>
        <dbReference type="ARBA" id="ARBA00022801"/>
    </source>
</evidence>
<evidence type="ECO:0000256" key="3">
    <source>
        <dbReference type="ARBA" id="ARBA00012643"/>
    </source>
</evidence>
<organism evidence="7 8">
    <name type="scientific">Hafnia alvei</name>
    <dbReference type="NCBI Taxonomy" id="569"/>
    <lineage>
        <taxon>Bacteria</taxon>
        <taxon>Pseudomonadati</taxon>
        <taxon>Pseudomonadota</taxon>
        <taxon>Gammaproteobacteria</taxon>
        <taxon>Enterobacterales</taxon>
        <taxon>Hafniaceae</taxon>
        <taxon>Hafnia</taxon>
    </lineage>
</organism>
<reference evidence="7 8" key="1">
    <citation type="submission" date="2016-09" db="EMBL/GenBank/DDBJ databases">
        <authorList>
            <person name="Capua I."/>
            <person name="De Benedictis P."/>
            <person name="Joannis T."/>
            <person name="Lombin L.H."/>
            <person name="Cattoli G."/>
        </authorList>
    </citation>
    <scope>NUCLEOTIDE SEQUENCE [LARGE SCALE GENOMIC DNA]</scope>
    <source>
        <strain evidence="7 8">GB001</strain>
    </source>
</reference>
<dbReference type="OrthoDB" id="9780815at2"/>
<dbReference type="AlphaFoldDB" id="A0A1C6Z4V6"/>
<dbReference type="Gene3D" id="3.40.1210.10">
    <property type="entry name" value="Survival protein SurE-like phosphatase/nucleotidase"/>
    <property type="match status" value="1"/>
</dbReference>
<dbReference type="RefSeq" id="WP_072309857.1">
    <property type="nucleotide sequence ID" value="NZ_FMIQ01000067.1"/>
</dbReference>
<evidence type="ECO:0000256" key="2">
    <source>
        <dbReference type="ARBA" id="ARBA00011062"/>
    </source>
</evidence>
<dbReference type="PANTHER" id="PTHR30457:SF0">
    <property type="entry name" value="PHOSPHATASE, PUTATIVE (AFU_ORTHOLOGUE AFUA_4G01070)-RELATED"/>
    <property type="match status" value="1"/>
</dbReference>
<evidence type="ECO:0000313" key="8">
    <source>
        <dbReference type="Proteomes" id="UP000094844"/>
    </source>
</evidence>
<dbReference type="GO" id="GO:0008253">
    <property type="term" value="F:5'-nucleotidase activity"/>
    <property type="evidence" value="ECO:0007669"/>
    <property type="project" value="UniProtKB-EC"/>
</dbReference>